<dbReference type="InterPro" id="IPR052161">
    <property type="entry name" value="Mycobact_Acyl-CoA_DH"/>
</dbReference>
<dbReference type="SUPFAM" id="SSF47203">
    <property type="entry name" value="Acyl-CoA dehydrogenase C-terminal domain-like"/>
    <property type="match status" value="1"/>
</dbReference>
<dbReference type="Pfam" id="PF02771">
    <property type="entry name" value="Acyl-CoA_dh_N"/>
    <property type="match status" value="1"/>
</dbReference>
<gene>
    <name evidence="10" type="ORF">ACFPZN_19940</name>
</gene>
<evidence type="ECO:0000313" key="11">
    <source>
        <dbReference type="Proteomes" id="UP001596074"/>
    </source>
</evidence>
<dbReference type="SUPFAM" id="SSF56645">
    <property type="entry name" value="Acyl-CoA dehydrogenase NM domain-like"/>
    <property type="match status" value="1"/>
</dbReference>
<reference evidence="11" key="1">
    <citation type="journal article" date="2019" name="Int. J. Syst. Evol. Microbiol.">
        <title>The Global Catalogue of Microorganisms (GCM) 10K type strain sequencing project: providing services to taxonomists for standard genome sequencing and annotation.</title>
        <authorList>
            <consortium name="The Broad Institute Genomics Platform"/>
            <consortium name="The Broad Institute Genome Sequencing Center for Infectious Disease"/>
            <person name="Wu L."/>
            <person name="Ma J."/>
        </authorList>
    </citation>
    <scope>NUCLEOTIDE SEQUENCE [LARGE SCALE GENOMIC DNA]</scope>
    <source>
        <strain evidence="11">KCTC 42087</strain>
    </source>
</reference>
<keyword evidence="3 6" id="KW-0285">Flavoprotein</keyword>
<dbReference type="InterPro" id="IPR009100">
    <property type="entry name" value="AcylCoA_DH/oxidase_NM_dom_sf"/>
</dbReference>
<dbReference type="Gene3D" id="2.40.110.10">
    <property type="entry name" value="Butyryl-CoA Dehydrogenase, subunit A, domain 2"/>
    <property type="match status" value="1"/>
</dbReference>
<dbReference type="PANTHER" id="PTHR43292">
    <property type="entry name" value="ACYL-COA DEHYDROGENASE"/>
    <property type="match status" value="1"/>
</dbReference>
<dbReference type="Gene3D" id="1.10.540.10">
    <property type="entry name" value="Acyl-CoA dehydrogenase/oxidase, N-terminal domain"/>
    <property type="match status" value="1"/>
</dbReference>
<evidence type="ECO:0000256" key="5">
    <source>
        <dbReference type="ARBA" id="ARBA00023002"/>
    </source>
</evidence>
<proteinExistence type="inferred from homology"/>
<protein>
    <submittedName>
        <fullName evidence="10">Acyl-CoA dehydrogenase family protein</fullName>
    </submittedName>
</protein>
<dbReference type="InterPro" id="IPR037069">
    <property type="entry name" value="AcylCoA_DH/ox_N_sf"/>
</dbReference>
<comment type="caution">
    <text evidence="10">The sequence shown here is derived from an EMBL/GenBank/DDBJ whole genome shotgun (WGS) entry which is preliminary data.</text>
</comment>
<comment type="cofactor">
    <cofactor evidence="1 6">
        <name>FAD</name>
        <dbReference type="ChEBI" id="CHEBI:57692"/>
    </cofactor>
</comment>
<keyword evidence="5 6" id="KW-0560">Oxidoreductase</keyword>
<dbReference type="InterPro" id="IPR006091">
    <property type="entry name" value="Acyl-CoA_Oxase/DH_mid-dom"/>
</dbReference>
<evidence type="ECO:0000256" key="2">
    <source>
        <dbReference type="ARBA" id="ARBA00009347"/>
    </source>
</evidence>
<keyword evidence="4 6" id="KW-0274">FAD</keyword>
<evidence type="ECO:0000259" key="9">
    <source>
        <dbReference type="Pfam" id="PF02771"/>
    </source>
</evidence>
<dbReference type="Gene3D" id="1.20.140.10">
    <property type="entry name" value="Butyryl-CoA Dehydrogenase, subunit A, domain 3"/>
    <property type="match status" value="1"/>
</dbReference>
<evidence type="ECO:0000256" key="3">
    <source>
        <dbReference type="ARBA" id="ARBA00022630"/>
    </source>
</evidence>
<feature type="domain" description="Acyl-CoA dehydrogenase/oxidase C-terminal" evidence="7">
    <location>
        <begin position="259"/>
        <end position="409"/>
    </location>
</feature>
<dbReference type="InterPro" id="IPR046373">
    <property type="entry name" value="Acyl-CoA_Oxase/DH_mid-dom_sf"/>
</dbReference>
<dbReference type="Pfam" id="PF02770">
    <property type="entry name" value="Acyl-CoA_dh_M"/>
    <property type="match status" value="1"/>
</dbReference>
<evidence type="ECO:0000256" key="4">
    <source>
        <dbReference type="ARBA" id="ARBA00022827"/>
    </source>
</evidence>
<name>A0ABW1A0F7_9ACTN</name>
<evidence type="ECO:0000313" key="10">
    <source>
        <dbReference type="EMBL" id="MFC5747906.1"/>
    </source>
</evidence>
<dbReference type="RefSeq" id="WP_378283535.1">
    <property type="nucleotide sequence ID" value="NZ_JBHSON010000026.1"/>
</dbReference>
<feature type="domain" description="Acyl-CoA dehydrogenase/oxidase N-terminal" evidence="9">
    <location>
        <begin position="67"/>
        <end position="148"/>
    </location>
</feature>
<evidence type="ECO:0000256" key="6">
    <source>
        <dbReference type="RuleBase" id="RU362125"/>
    </source>
</evidence>
<dbReference type="InterPro" id="IPR009075">
    <property type="entry name" value="AcylCo_DH/oxidase_C"/>
</dbReference>
<evidence type="ECO:0000259" key="7">
    <source>
        <dbReference type="Pfam" id="PF00441"/>
    </source>
</evidence>
<dbReference type="InterPro" id="IPR036250">
    <property type="entry name" value="AcylCo_DH-like_C"/>
</dbReference>
<dbReference type="Proteomes" id="UP001596074">
    <property type="component" value="Unassembled WGS sequence"/>
</dbReference>
<dbReference type="PANTHER" id="PTHR43292:SF4">
    <property type="entry name" value="ACYL-COA DEHYDROGENASE FADE34"/>
    <property type="match status" value="1"/>
</dbReference>
<dbReference type="InterPro" id="IPR013786">
    <property type="entry name" value="AcylCoA_DH/ox_N"/>
</dbReference>
<accession>A0ABW1A0F7</accession>
<keyword evidence="11" id="KW-1185">Reference proteome</keyword>
<sequence length="436" mass="46996">MAHDTGGGAGDLPAFTAEVRAFLDARAPGAAGREGEGTAFAWGTGDDRMAYFSSDPPDVEKRKIQEARDWQRTRYENGFGWITGPEEYGGRGLTPVHEMVYNAVESEYGVPDTGVLSVIGLGMIGPTILAHAQPHVKDRWLPEMYRGDAIACQLFSEPEAGSDLASVQTRAVRDGDAWILGGQKVWTSVAHHSRIGLALARTNPDAPKHRGITAFLVDMTLPGVEVRPLRQMTGGSDFNEVFLNEVRVPDDHRLGEVDGGWTVALTTLMNERATVGGDDGGPAAAALSPERLAAVMRATWTLDDHGVRARVAELLADVMATEHLNARARRAMRAGVAPGPEMSVSKLMYAQNLTRAAHLVTDVFGPRAIADSGEWGTYAWSELLLATPALRILGGTEEIMKNILAERVLGLPKEPGIDTRSPFRELRRSGAEKGTS</sequence>
<evidence type="ECO:0000259" key="8">
    <source>
        <dbReference type="Pfam" id="PF02770"/>
    </source>
</evidence>
<evidence type="ECO:0000256" key="1">
    <source>
        <dbReference type="ARBA" id="ARBA00001974"/>
    </source>
</evidence>
<feature type="domain" description="Acyl-CoA oxidase/dehydrogenase middle" evidence="8">
    <location>
        <begin position="152"/>
        <end position="243"/>
    </location>
</feature>
<dbReference type="Pfam" id="PF00441">
    <property type="entry name" value="Acyl-CoA_dh_1"/>
    <property type="match status" value="1"/>
</dbReference>
<dbReference type="EMBL" id="JBHSON010000026">
    <property type="protein sequence ID" value="MFC5747906.1"/>
    <property type="molecule type" value="Genomic_DNA"/>
</dbReference>
<comment type="similarity">
    <text evidence="2 6">Belongs to the acyl-CoA dehydrogenase family.</text>
</comment>
<organism evidence="10 11">
    <name type="scientific">Actinomadura rugatobispora</name>
    <dbReference type="NCBI Taxonomy" id="1994"/>
    <lineage>
        <taxon>Bacteria</taxon>
        <taxon>Bacillati</taxon>
        <taxon>Actinomycetota</taxon>
        <taxon>Actinomycetes</taxon>
        <taxon>Streptosporangiales</taxon>
        <taxon>Thermomonosporaceae</taxon>
        <taxon>Actinomadura</taxon>
    </lineage>
</organism>